<evidence type="ECO:0000313" key="9">
    <source>
        <dbReference type="Proteomes" id="UP001595792"/>
    </source>
</evidence>
<dbReference type="Gene3D" id="1.10.443.10">
    <property type="entry name" value="Intergrase catalytic core"/>
    <property type="match status" value="1"/>
</dbReference>
<name>A0ABV8NKM5_9SPHI</name>
<dbReference type="InterPro" id="IPR013762">
    <property type="entry name" value="Integrase-like_cat_sf"/>
</dbReference>
<evidence type="ECO:0000256" key="1">
    <source>
        <dbReference type="ARBA" id="ARBA00008857"/>
    </source>
</evidence>
<dbReference type="InterPro" id="IPR011010">
    <property type="entry name" value="DNA_brk_join_enz"/>
</dbReference>
<dbReference type="PROSITE" id="PS51898">
    <property type="entry name" value="TYR_RECOMBINASE"/>
    <property type="match status" value="1"/>
</dbReference>
<evidence type="ECO:0000256" key="3">
    <source>
        <dbReference type="ARBA" id="ARBA00023125"/>
    </source>
</evidence>
<evidence type="ECO:0000259" key="6">
    <source>
        <dbReference type="PROSITE" id="PS51898"/>
    </source>
</evidence>
<dbReference type="EMBL" id="JBHSBY010000087">
    <property type="protein sequence ID" value="MFC4196941.1"/>
    <property type="molecule type" value="Genomic_DNA"/>
</dbReference>
<dbReference type="PANTHER" id="PTHR30349">
    <property type="entry name" value="PHAGE INTEGRASE-RELATED"/>
    <property type="match status" value="1"/>
</dbReference>
<evidence type="ECO:0000256" key="5">
    <source>
        <dbReference type="PROSITE-ProRule" id="PRU01248"/>
    </source>
</evidence>
<dbReference type="InterPro" id="IPR050090">
    <property type="entry name" value="Tyrosine_recombinase_XerCD"/>
</dbReference>
<dbReference type="Pfam" id="PF17293">
    <property type="entry name" value="Arm-DNA-bind_5"/>
    <property type="match status" value="1"/>
</dbReference>
<reference evidence="9" key="1">
    <citation type="journal article" date="2019" name="Int. J. Syst. Evol. Microbiol.">
        <title>The Global Catalogue of Microorganisms (GCM) 10K type strain sequencing project: providing services to taxonomists for standard genome sequencing and annotation.</title>
        <authorList>
            <consortium name="The Broad Institute Genomics Platform"/>
            <consortium name="The Broad Institute Genome Sequencing Center for Infectious Disease"/>
            <person name="Wu L."/>
            <person name="Ma J."/>
        </authorList>
    </citation>
    <scope>NUCLEOTIDE SEQUENCE [LARGE SCALE GENOMIC DNA]</scope>
    <source>
        <strain evidence="9">CCM 8689</strain>
    </source>
</reference>
<dbReference type="InterPro" id="IPR035386">
    <property type="entry name" value="Arm-DNA-bind_5"/>
</dbReference>
<sequence length="460" mass="52749">MASIKVVLRKKKHTNKKTQEITNSYPLALRIIKNRVPSFIFLGHSLESETQWDAKAQEVKRTHPNSKRLNALILAKRTEATDTLIDLEVQKKDHSASSVKRKIKPAIGNTFDEQAKAYLNNFRLEGKYNRISSDEPRINHFKEFNKNQNISFSEITVPLLRRYTAWLKANRKVKDKNGNEKPISERTIINHLLVIRTIYNQAIKNEVADIKNYPFGKGKISIKFPDSNKIGLNAEEGKGLEQLASTLPDIATLTLGREMKHKGAPTKDADTIKEEQSNFEALDLIDRPYLKHALNVWLFSFYFAGMRVSDVLRSKWSDFQNDRNYYSMGKNDKSGSLKIPEKALAILEQYKSHEQKHDLIFPELKALDNLNNKYDVQRKIAYADKRLNKALAVISEDLGLTKKLTMHIARHTFGNLAGEKIPIQMLQKLYRHSSITTTIGYQANFVHKDADEALDSVINF</sequence>
<gene>
    <name evidence="8" type="ORF">ACFOUY_09550</name>
</gene>
<dbReference type="InterPro" id="IPR002104">
    <property type="entry name" value="Integrase_catalytic"/>
</dbReference>
<keyword evidence="4" id="KW-0233">DNA recombination</keyword>
<evidence type="ECO:0000259" key="7">
    <source>
        <dbReference type="PROSITE" id="PS51900"/>
    </source>
</evidence>
<dbReference type="Gene3D" id="1.10.150.130">
    <property type="match status" value="1"/>
</dbReference>
<accession>A0ABV8NKM5</accession>
<protein>
    <submittedName>
        <fullName evidence="8">Phage integrase SAM-like domain-containing protein</fullName>
    </submittedName>
</protein>
<dbReference type="PROSITE" id="PS51900">
    <property type="entry name" value="CB"/>
    <property type="match status" value="1"/>
</dbReference>
<dbReference type="InterPro" id="IPR044068">
    <property type="entry name" value="CB"/>
</dbReference>
<evidence type="ECO:0000256" key="2">
    <source>
        <dbReference type="ARBA" id="ARBA00022908"/>
    </source>
</evidence>
<feature type="domain" description="Core-binding (CB)" evidence="7">
    <location>
        <begin position="109"/>
        <end position="203"/>
    </location>
</feature>
<dbReference type="Pfam" id="PF00589">
    <property type="entry name" value="Phage_integrase"/>
    <property type="match status" value="1"/>
</dbReference>
<dbReference type="SUPFAM" id="SSF56349">
    <property type="entry name" value="DNA breaking-rejoining enzymes"/>
    <property type="match status" value="1"/>
</dbReference>
<proteinExistence type="inferred from homology"/>
<dbReference type="RefSeq" id="WP_378960282.1">
    <property type="nucleotide sequence ID" value="NZ_JBHRXC010000016.1"/>
</dbReference>
<organism evidence="8 9">
    <name type="scientific">Pedobacter jamesrossensis</name>
    <dbReference type="NCBI Taxonomy" id="1908238"/>
    <lineage>
        <taxon>Bacteria</taxon>
        <taxon>Pseudomonadati</taxon>
        <taxon>Bacteroidota</taxon>
        <taxon>Sphingobacteriia</taxon>
        <taxon>Sphingobacteriales</taxon>
        <taxon>Sphingobacteriaceae</taxon>
        <taxon>Pedobacter</taxon>
    </lineage>
</organism>
<comment type="similarity">
    <text evidence="1">Belongs to the 'phage' integrase family.</text>
</comment>
<comment type="caution">
    <text evidence="8">The sequence shown here is derived from an EMBL/GenBank/DDBJ whole genome shotgun (WGS) entry which is preliminary data.</text>
</comment>
<dbReference type="PANTHER" id="PTHR30349:SF64">
    <property type="entry name" value="PROPHAGE INTEGRASE INTD-RELATED"/>
    <property type="match status" value="1"/>
</dbReference>
<feature type="domain" description="Tyr recombinase" evidence="6">
    <location>
        <begin position="265"/>
        <end position="459"/>
    </location>
</feature>
<dbReference type="Pfam" id="PF13102">
    <property type="entry name" value="Phage_int_SAM_5"/>
    <property type="match status" value="1"/>
</dbReference>
<keyword evidence="2" id="KW-0229">DNA integration</keyword>
<dbReference type="InterPro" id="IPR010998">
    <property type="entry name" value="Integrase_recombinase_N"/>
</dbReference>
<dbReference type="InterPro" id="IPR025269">
    <property type="entry name" value="SAM-like_dom"/>
</dbReference>
<evidence type="ECO:0000313" key="8">
    <source>
        <dbReference type="EMBL" id="MFC4196941.1"/>
    </source>
</evidence>
<evidence type="ECO:0000256" key="4">
    <source>
        <dbReference type="ARBA" id="ARBA00023172"/>
    </source>
</evidence>
<keyword evidence="9" id="KW-1185">Reference proteome</keyword>
<dbReference type="Proteomes" id="UP001595792">
    <property type="component" value="Unassembled WGS sequence"/>
</dbReference>
<keyword evidence="3 5" id="KW-0238">DNA-binding</keyword>